<feature type="signal peptide" evidence="2">
    <location>
        <begin position="1"/>
        <end position="18"/>
    </location>
</feature>
<name>A0A3P1ZZN8_9NEIS</name>
<dbReference type="PANTHER" id="PTHR31126:SF72">
    <property type="entry name" value="DUAL SPECIFICITY PROTEIN PHOSPHATASE TPBA"/>
    <property type="match status" value="1"/>
</dbReference>
<dbReference type="PROSITE" id="PS51257">
    <property type="entry name" value="PROKAR_LIPOPROTEIN"/>
    <property type="match status" value="1"/>
</dbReference>
<comment type="similarity">
    <text evidence="1">Belongs to the protein-tyrosine phosphatase family.</text>
</comment>
<dbReference type="InterPro" id="IPR000340">
    <property type="entry name" value="Dual-sp_phosphatase_cat-dom"/>
</dbReference>
<dbReference type="AlphaFoldDB" id="A0A3P1ZZN8"/>
<feature type="domain" description="Tyrosine specific protein phosphatases" evidence="3">
    <location>
        <begin position="106"/>
        <end position="158"/>
    </location>
</feature>
<dbReference type="OrthoDB" id="9814896at2"/>
<sequence length="200" mass="23299">MQKILPLLIIMLAISACASTVSVQTTEHQPHWASVLNKESNLYRLDDKLFRSEQLSAQDYPLLKQHNIQTIVNLRFFDRNDDQAAFGKRDLTLVNTPLMSWFIRPKDVAKVLWQIEQAQQNGAVLVHCYHGADRTGLIAATYRIIYQNWSLEEAKREMVNGPYGFHTVWRNMENFFTEQNIQEVRTRLKDLGSEILLEHQ</sequence>
<accession>A0A3P1ZZN8</accession>
<dbReference type="GO" id="GO:0016791">
    <property type="term" value="F:phosphatase activity"/>
    <property type="evidence" value="ECO:0007669"/>
    <property type="project" value="TreeGrafter"/>
</dbReference>
<comment type="caution">
    <text evidence="4">The sequence shown here is derived from an EMBL/GenBank/DDBJ whole genome shotgun (WGS) entry which is preliminary data.</text>
</comment>
<gene>
    <name evidence="4" type="ORF">EII21_11220</name>
</gene>
<dbReference type="Pfam" id="PF00782">
    <property type="entry name" value="DSPc"/>
    <property type="match status" value="1"/>
</dbReference>
<organism evidence="4 5">
    <name type="scientific">Conchiformibius steedae</name>
    <dbReference type="NCBI Taxonomy" id="153493"/>
    <lineage>
        <taxon>Bacteria</taxon>
        <taxon>Pseudomonadati</taxon>
        <taxon>Pseudomonadota</taxon>
        <taxon>Betaproteobacteria</taxon>
        <taxon>Neisseriales</taxon>
        <taxon>Neisseriaceae</taxon>
        <taxon>Conchiformibius</taxon>
    </lineage>
</organism>
<reference evidence="4 5" key="1">
    <citation type="submission" date="2018-11" db="EMBL/GenBank/DDBJ databases">
        <title>Genomes From Bacteria Associated with the Canine Oral Cavity: a Test Case for Automated Genome-Based Taxonomic Assignment.</title>
        <authorList>
            <person name="Coil D.A."/>
            <person name="Jospin G."/>
            <person name="Darling A.E."/>
            <person name="Wallis C."/>
            <person name="Davis I.J."/>
            <person name="Harris S."/>
            <person name="Eisen J.A."/>
            <person name="Holcombe L.J."/>
            <person name="O'Flynn C."/>
        </authorList>
    </citation>
    <scope>NUCLEOTIDE SEQUENCE [LARGE SCALE GENOMIC DNA]</scope>
    <source>
        <strain evidence="4 5">COT-280</strain>
    </source>
</reference>
<evidence type="ECO:0000256" key="2">
    <source>
        <dbReference type="SAM" id="SignalP"/>
    </source>
</evidence>
<dbReference type="InterPro" id="IPR000387">
    <property type="entry name" value="Tyr_Pase_dom"/>
</dbReference>
<dbReference type="PROSITE" id="PS00383">
    <property type="entry name" value="TYR_PHOSPHATASE_1"/>
    <property type="match status" value="1"/>
</dbReference>
<evidence type="ECO:0000259" key="3">
    <source>
        <dbReference type="PROSITE" id="PS50056"/>
    </source>
</evidence>
<dbReference type="EMBL" id="RQYC01000045">
    <property type="protein sequence ID" value="RRD88601.1"/>
    <property type="molecule type" value="Genomic_DNA"/>
</dbReference>
<dbReference type="Gene3D" id="3.90.190.10">
    <property type="entry name" value="Protein tyrosine phosphatase superfamily"/>
    <property type="match status" value="1"/>
</dbReference>
<dbReference type="InterPro" id="IPR029021">
    <property type="entry name" value="Prot-tyrosine_phosphatase-like"/>
</dbReference>
<evidence type="ECO:0000256" key="1">
    <source>
        <dbReference type="ARBA" id="ARBA00009580"/>
    </source>
</evidence>
<dbReference type="PANTHER" id="PTHR31126">
    <property type="entry name" value="TYROSINE-PROTEIN PHOSPHATASE"/>
    <property type="match status" value="1"/>
</dbReference>
<keyword evidence="2" id="KW-0732">Signal</keyword>
<dbReference type="SUPFAM" id="SSF52799">
    <property type="entry name" value="(Phosphotyrosine protein) phosphatases II"/>
    <property type="match status" value="1"/>
</dbReference>
<evidence type="ECO:0000313" key="5">
    <source>
        <dbReference type="Proteomes" id="UP000269923"/>
    </source>
</evidence>
<dbReference type="InterPro" id="IPR016130">
    <property type="entry name" value="Tyr_Pase_AS"/>
</dbReference>
<evidence type="ECO:0000313" key="4">
    <source>
        <dbReference type="EMBL" id="RRD88601.1"/>
    </source>
</evidence>
<proteinExistence type="inferred from homology"/>
<keyword evidence="5" id="KW-1185">Reference proteome</keyword>
<dbReference type="Proteomes" id="UP000269923">
    <property type="component" value="Unassembled WGS sequence"/>
</dbReference>
<protein>
    <submittedName>
        <fullName evidence="4">Protein-tyrosine-phosphatase</fullName>
    </submittedName>
</protein>
<dbReference type="PROSITE" id="PS50056">
    <property type="entry name" value="TYR_PHOSPHATASE_2"/>
    <property type="match status" value="1"/>
</dbReference>
<feature type="chain" id="PRO_5018177424" evidence="2">
    <location>
        <begin position="19"/>
        <end position="200"/>
    </location>
</feature>